<reference evidence="1" key="2">
    <citation type="submission" date="2022-01" db="EMBL/GenBank/DDBJ databases">
        <authorList>
            <person name="Yamashiro T."/>
            <person name="Shiraishi A."/>
            <person name="Satake H."/>
            <person name="Nakayama K."/>
        </authorList>
    </citation>
    <scope>NUCLEOTIDE SEQUENCE</scope>
</reference>
<reference evidence="1" key="1">
    <citation type="journal article" date="2022" name="Int. J. Mol. Sci.">
        <title>Draft Genome of Tanacetum Coccineum: Genomic Comparison of Closely Related Tanacetum-Family Plants.</title>
        <authorList>
            <person name="Yamashiro T."/>
            <person name="Shiraishi A."/>
            <person name="Nakayama K."/>
            <person name="Satake H."/>
        </authorList>
    </citation>
    <scope>NUCLEOTIDE SEQUENCE</scope>
</reference>
<dbReference type="Proteomes" id="UP001151760">
    <property type="component" value="Unassembled WGS sequence"/>
</dbReference>
<protein>
    <submittedName>
        <fullName evidence="1">Uncharacterized protein</fullName>
    </submittedName>
</protein>
<name>A0ABQ5A7X0_9ASTR</name>
<proteinExistence type="predicted"/>
<organism evidence="1 2">
    <name type="scientific">Tanacetum coccineum</name>
    <dbReference type="NCBI Taxonomy" id="301880"/>
    <lineage>
        <taxon>Eukaryota</taxon>
        <taxon>Viridiplantae</taxon>
        <taxon>Streptophyta</taxon>
        <taxon>Embryophyta</taxon>
        <taxon>Tracheophyta</taxon>
        <taxon>Spermatophyta</taxon>
        <taxon>Magnoliopsida</taxon>
        <taxon>eudicotyledons</taxon>
        <taxon>Gunneridae</taxon>
        <taxon>Pentapetalae</taxon>
        <taxon>asterids</taxon>
        <taxon>campanulids</taxon>
        <taxon>Asterales</taxon>
        <taxon>Asteraceae</taxon>
        <taxon>Asteroideae</taxon>
        <taxon>Anthemideae</taxon>
        <taxon>Anthemidinae</taxon>
        <taxon>Tanacetum</taxon>
    </lineage>
</organism>
<keyword evidence="2" id="KW-1185">Reference proteome</keyword>
<dbReference type="EMBL" id="BQNB010012066">
    <property type="protein sequence ID" value="GJS98729.1"/>
    <property type="molecule type" value="Genomic_DNA"/>
</dbReference>
<evidence type="ECO:0000313" key="1">
    <source>
        <dbReference type="EMBL" id="GJS98729.1"/>
    </source>
</evidence>
<comment type="caution">
    <text evidence="1">The sequence shown here is derived from an EMBL/GenBank/DDBJ whole genome shotgun (WGS) entry which is preliminary data.</text>
</comment>
<evidence type="ECO:0000313" key="2">
    <source>
        <dbReference type="Proteomes" id="UP001151760"/>
    </source>
</evidence>
<accession>A0ABQ5A7X0</accession>
<sequence>MNLASSSQDIGSWAIHSAMNLSVLELLLPSSAKATVFLRDVLALVFSPIELDARGKETLMESGSKFIPCFDSSFVEFIQPCFCFPNSEEFMNVFMRIGFGSTIELVSFDKGQVVTFDSKFVCGFRNSELWKAQVGRSDQHGQQPTWVHHPLEKDFQE</sequence>
<gene>
    <name evidence="1" type="ORF">Tco_0819899</name>
</gene>